<sequence length="62" mass="7249">VTREGYEWKVVAENLAFGFKNEENVTNYWNGNEEFRKELINPEFKHVGFGYNGGYWTEVLAG</sequence>
<dbReference type="Proteomes" id="UP000070444">
    <property type="component" value="Unassembled WGS sequence"/>
</dbReference>
<gene>
    <name evidence="1" type="ORF">CONCODRAFT_11559</name>
</gene>
<reference evidence="1 2" key="1">
    <citation type="journal article" date="2015" name="Genome Biol. Evol.">
        <title>Phylogenomic analyses indicate that early fungi evolved digesting cell walls of algal ancestors of land plants.</title>
        <authorList>
            <person name="Chang Y."/>
            <person name="Wang S."/>
            <person name="Sekimoto S."/>
            <person name="Aerts A.L."/>
            <person name="Choi C."/>
            <person name="Clum A."/>
            <person name="LaButti K.M."/>
            <person name="Lindquist E.A."/>
            <person name="Yee Ngan C."/>
            <person name="Ohm R.A."/>
            <person name="Salamov A.A."/>
            <person name="Grigoriev I.V."/>
            <person name="Spatafora J.W."/>
            <person name="Berbee M.L."/>
        </authorList>
    </citation>
    <scope>NUCLEOTIDE SEQUENCE [LARGE SCALE GENOMIC DNA]</scope>
    <source>
        <strain evidence="1 2">NRRL 28638</strain>
    </source>
</reference>
<name>A0A137NUZ1_CONC2</name>
<dbReference type="EMBL" id="KQ964711">
    <property type="protein sequence ID" value="KXN66552.1"/>
    <property type="molecule type" value="Genomic_DNA"/>
</dbReference>
<accession>A0A137NUZ1</accession>
<dbReference type="OrthoDB" id="568194at2759"/>
<organism evidence="1 2">
    <name type="scientific">Conidiobolus coronatus (strain ATCC 28846 / CBS 209.66 / NRRL 28638)</name>
    <name type="common">Delacroixia coronata</name>
    <dbReference type="NCBI Taxonomy" id="796925"/>
    <lineage>
        <taxon>Eukaryota</taxon>
        <taxon>Fungi</taxon>
        <taxon>Fungi incertae sedis</taxon>
        <taxon>Zoopagomycota</taxon>
        <taxon>Entomophthoromycotina</taxon>
        <taxon>Entomophthoromycetes</taxon>
        <taxon>Entomophthorales</taxon>
        <taxon>Ancylistaceae</taxon>
        <taxon>Conidiobolus</taxon>
    </lineage>
</organism>
<protein>
    <submittedName>
        <fullName evidence="1">Uncharacterized protein</fullName>
    </submittedName>
</protein>
<evidence type="ECO:0000313" key="1">
    <source>
        <dbReference type="EMBL" id="KXN66552.1"/>
    </source>
</evidence>
<keyword evidence="2" id="KW-1185">Reference proteome</keyword>
<feature type="non-terminal residue" evidence="1">
    <location>
        <position position="1"/>
    </location>
</feature>
<dbReference type="InterPro" id="IPR035940">
    <property type="entry name" value="CAP_sf"/>
</dbReference>
<evidence type="ECO:0000313" key="2">
    <source>
        <dbReference type="Proteomes" id="UP000070444"/>
    </source>
</evidence>
<proteinExistence type="predicted"/>
<dbReference type="Gene3D" id="3.40.33.10">
    <property type="entry name" value="CAP"/>
    <property type="match status" value="1"/>
</dbReference>
<dbReference type="AlphaFoldDB" id="A0A137NUZ1"/>